<sequence>MTVITCNCGELEVHFATTKPLFRLICCCSDCNAILHWAAWKSGRTFYPAFQGIDKIYLANSLKIVKGEENLRWVKITPDTMCLRGVATCCYSSLFVENLSILGPKIVCVDVDYCKVKGAEACEVTAQIFEKDVPGNRKKAVCDGFKGARFEDGPEETPMWPSVIPTIVEAQSSELIVPDGFGSIRDIIEKSVTSNSWIHLEDYNGNDDPPIVLAGSD</sequence>
<accession>A0A382A7A8</accession>
<protein>
    <recommendedName>
        <fullName evidence="2">CENP-V/GFA domain-containing protein</fullName>
    </recommendedName>
</protein>
<gene>
    <name evidence="1" type="ORF">METZ01_LOCUS149836</name>
</gene>
<name>A0A382A7A8_9ZZZZ</name>
<dbReference type="AlphaFoldDB" id="A0A382A7A8"/>
<evidence type="ECO:0000313" key="1">
    <source>
        <dbReference type="EMBL" id="SVA96982.1"/>
    </source>
</evidence>
<evidence type="ECO:0008006" key="2">
    <source>
        <dbReference type="Google" id="ProtNLM"/>
    </source>
</evidence>
<organism evidence="1">
    <name type="scientific">marine metagenome</name>
    <dbReference type="NCBI Taxonomy" id="408172"/>
    <lineage>
        <taxon>unclassified sequences</taxon>
        <taxon>metagenomes</taxon>
        <taxon>ecological metagenomes</taxon>
    </lineage>
</organism>
<proteinExistence type="predicted"/>
<dbReference type="EMBL" id="UINC01024060">
    <property type="protein sequence ID" value="SVA96982.1"/>
    <property type="molecule type" value="Genomic_DNA"/>
</dbReference>
<reference evidence="1" key="1">
    <citation type="submission" date="2018-05" db="EMBL/GenBank/DDBJ databases">
        <authorList>
            <person name="Lanie J.A."/>
            <person name="Ng W.-L."/>
            <person name="Kazmierczak K.M."/>
            <person name="Andrzejewski T.M."/>
            <person name="Davidsen T.M."/>
            <person name="Wayne K.J."/>
            <person name="Tettelin H."/>
            <person name="Glass J.I."/>
            <person name="Rusch D."/>
            <person name="Podicherti R."/>
            <person name="Tsui H.-C.T."/>
            <person name="Winkler M.E."/>
        </authorList>
    </citation>
    <scope>NUCLEOTIDE SEQUENCE</scope>
</reference>